<organism evidence="2 3">
    <name type="scientific">Candidatus Electrothrix aarhusensis</name>
    <dbReference type="NCBI Taxonomy" id="1859131"/>
    <lineage>
        <taxon>Bacteria</taxon>
        <taxon>Pseudomonadati</taxon>
        <taxon>Thermodesulfobacteriota</taxon>
        <taxon>Desulfobulbia</taxon>
        <taxon>Desulfobulbales</taxon>
        <taxon>Desulfobulbaceae</taxon>
        <taxon>Candidatus Electrothrix</taxon>
    </lineage>
</organism>
<reference evidence="2 3" key="1">
    <citation type="submission" date="2017-01" db="EMBL/GenBank/DDBJ databases">
        <title>The cable genome- insights into the physiology and evolution of filamentous bacteria capable of sulfide oxidation via long distance electron transfer.</title>
        <authorList>
            <person name="Schreiber L."/>
            <person name="Bjerg J.T."/>
            <person name="Boggild A."/>
            <person name="Van De Vossenberg J."/>
            <person name="Meysman F."/>
            <person name="Nielsen L.P."/>
            <person name="Schramm A."/>
            <person name="Kjeldsen K.U."/>
        </authorList>
    </citation>
    <scope>NUCLEOTIDE SEQUENCE [LARGE SCALE GENOMIC DNA]</scope>
    <source>
        <strain evidence="2">MCF</strain>
    </source>
</reference>
<gene>
    <name evidence="2" type="ORF">H206_05293</name>
</gene>
<dbReference type="AlphaFoldDB" id="A0A444J503"/>
<feature type="transmembrane region" description="Helical" evidence="1">
    <location>
        <begin position="28"/>
        <end position="53"/>
    </location>
</feature>
<comment type="caution">
    <text evidence="2">The sequence shown here is derived from an EMBL/GenBank/DDBJ whole genome shotgun (WGS) entry which is preliminary data.</text>
</comment>
<accession>A0A444J503</accession>
<name>A0A444J503_9BACT</name>
<sequence>MYLNGITGLYALAAFFDVNWSQLFLGEILGVVTLVAATVTMLTFTCINGKVFCFMLGIHMKMNITEVHVFIAGCKRKKSLILSDFAVNISGGLWPEALAYLSCSFCMC</sequence>
<evidence type="ECO:0000256" key="1">
    <source>
        <dbReference type="SAM" id="Phobius"/>
    </source>
</evidence>
<keyword evidence="1" id="KW-1133">Transmembrane helix</keyword>
<dbReference type="EMBL" id="MTKO01000005">
    <property type="protein sequence ID" value="RWX48173.1"/>
    <property type="molecule type" value="Genomic_DNA"/>
</dbReference>
<keyword evidence="1" id="KW-0812">Transmembrane</keyword>
<proteinExistence type="predicted"/>
<dbReference type="Proteomes" id="UP000287853">
    <property type="component" value="Unassembled WGS sequence"/>
</dbReference>
<evidence type="ECO:0000313" key="3">
    <source>
        <dbReference type="Proteomes" id="UP000287853"/>
    </source>
</evidence>
<protein>
    <submittedName>
        <fullName evidence="2">Uncharacterized protein</fullName>
    </submittedName>
</protein>
<evidence type="ECO:0000313" key="2">
    <source>
        <dbReference type="EMBL" id="RWX48173.1"/>
    </source>
</evidence>
<keyword evidence="1" id="KW-0472">Membrane</keyword>
<keyword evidence="3" id="KW-1185">Reference proteome</keyword>